<feature type="region of interest" description="Disordered" evidence="1">
    <location>
        <begin position="74"/>
        <end position="105"/>
    </location>
</feature>
<dbReference type="RefSeq" id="WP_279965368.1">
    <property type="nucleotide sequence ID" value="NZ_CP122537.1"/>
</dbReference>
<proteinExistence type="predicted"/>
<protein>
    <submittedName>
        <fullName evidence="2">Uncharacterized protein</fullName>
    </submittedName>
</protein>
<evidence type="ECO:0000313" key="3">
    <source>
        <dbReference type="Proteomes" id="UP001243420"/>
    </source>
</evidence>
<dbReference type="Proteomes" id="UP001243420">
    <property type="component" value="Chromosome"/>
</dbReference>
<evidence type="ECO:0000313" key="2">
    <source>
        <dbReference type="EMBL" id="WGH78617.1"/>
    </source>
</evidence>
<organism evidence="2 3">
    <name type="scientific">Jannaschia ovalis</name>
    <dbReference type="NCBI Taxonomy" id="3038773"/>
    <lineage>
        <taxon>Bacteria</taxon>
        <taxon>Pseudomonadati</taxon>
        <taxon>Pseudomonadota</taxon>
        <taxon>Alphaproteobacteria</taxon>
        <taxon>Rhodobacterales</taxon>
        <taxon>Roseobacteraceae</taxon>
        <taxon>Jannaschia</taxon>
    </lineage>
</organism>
<sequence length="330" mass="38105">MKADRDALDADRQKLLEGGLGRWFAWKTPKVSKTVGPFDPAPFLEFNTQRQKTIDEFKAKLQDYSNEEIAMILGPRNTRPPSPKQHRLRVDPGPMARIPRGDPPDRIDRLKSEWSGFASSRRDALRSAEPEWFAAGFGHPDHLANFEYWSRMPDYTMAETTCLSIGIEPDGFSERRLKELRRDKKFKDCGVLNFLVQRYEQLRRRFDPADHGWRVKPAKFLDWVDHFEIEVHGDFVDHLRRYHGRDKAVTAREANKPSSDRREVDSIAKLFTAMAIEYYGYDPTAARSPIPREITDMAANLGLSISDETVRKYLRIGAKAIPDDWKPNGD</sequence>
<evidence type="ECO:0000256" key="1">
    <source>
        <dbReference type="SAM" id="MobiDB-lite"/>
    </source>
</evidence>
<dbReference type="EMBL" id="CP122537">
    <property type="protein sequence ID" value="WGH78617.1"/>
    <property type="molecule type" value="Genomic_DNA"/>
</dbReference>
<reference evidence="2 3" key="1">
    <citation type="submission" date="2023-04" db="EMBL/GenBank/DDBJ databases">
        <title>Jannaschia ovalis sp. nov., a marine bacterium isolated from sea tidal flat.</title>
        <authorList>
            <person name="Kwon D.Y."/>
            <person name="Kim J.-J."/>
        </authorList>
    </citation>
    <scope>NUCLEOTIDE SEQUENCE [LARGE SCALE GENOMIC DNA]</scope>
    <source>
        <strain evidence="2 3">GRR-S6-38</strain>
    </source>
</reference>
<gene>
    <name evidence="2" type="ORF">P8627_16640</name>
</gene>
<keyword evidence="3" id="KW-1185">Reference proteome</keyword>
<accession>A0ABY8LDD7</accession>
<name>A0ABY8LDD7_9RHOB</name>